<protein>
    <recommendedName>
        <fullName evidence="3">NACHT domain-containing protein</fullName>
    </recommendedName>
</protein>
<reference evidence="1 2" key="1">
    <citation type="submission" date="2020-03" db="EMBL/GenBank/DDBJ databases">
        <title>Whole genome shotgun sequence of Phytohabitans rumicis NBRC 108638.</title>
        <authorList>
            <person name="Komaki H."/>
            <person name="Tamura T."/>
        </authorList>
    </citation>
    <scope>NUCLEOTIDE SEQUENCE [LARGE SCALE GENOMIC DNA]</scope>
    <source>
        <strain evidence="1 2">NBRC 108638</strain>
    </source>
</reference>
<dbReference type="Gene3D" id="2.40.10.120">
    <property type="match status" value="1"/>
</dbReference>
<evidence type="ECO:0000313" key="2">
    <source>
        <dbReference type="Proteomes" id="UP000482960"/>
    </source>
</evidence>
<dbReference type="Proteomes" id="UP000482960">
    <property type="component" value="Unassembled WGS sequence"/>
</dbReference>
<sequence length="1448" mass="155125">MAEVVRGATVSVWAGAEFLGSGFFIEPHLVVTCAHVVWRRPDRVVVRWRGHDLAGEVVVRAPAERGDGEFYAHPDVAIVRVTAAPDHPVARLAGDLTVPPELFAYGFSLDTPNGFDEHTLRLTVVGRSGQFLRLKDDEIADGMSGAPALDVRTGLVYGIVKGSRDYAAPRGGWIVQATDVALVRSGHASALGPPAGPARPRIRPKPGSPLHDLLVAQCRAAERLPYRLVDGPSPALSTIYVRQRAAPRYAGPGTDVPVRSVAEVLRRHRHTLVVGGPGAGKSALVQHIVGETATWWLDAEGEAPAPYGPALAVRVPATAMLGRRPWLELLAGAVERDLSDYLDRPVDPETLDPAVLPGVEWLLLVDGLDEVFDRDERQRLIGVLGHRVAEYGSSWRFLVTSRPLFGRELAGLGAHLPDLSAEPRFGDYELRQFDRPGLERFAGSWFAARTPRRARGNADAFLDEVDHRQLDPLVRMPLLATIAAVVFEDRPQGPLPMSRTGLYERFVTNLVYARQRRQDLHRALSEQLAVYGPAATRLVDLLFDRTQEWLEEVAHRRLEAGEETATTTLAHDWLRQQAGPAPDVPDLPRHLRAMLLGTGLLTVAGDDLRFIHRGFAEYLAAGYNVRAEWDTRQWLRRVRRDGVTNLDMFRLARWADAGNDPAPVLRRLLRIRLDPRPPFVRRPQLLDFCAVLRDGLPLPDGSVDRLLAAGFAAVRRLKVVDEAALPALTYALRSLHARSTGPERLTRLALDRRVAPIKRIAAARALVLTGTEGNRRVAVDALAAILAGSRPDDAGGLWAAYTLALIGDAADRERAIGHLSTAVAAAGAPESRVRAAVFLTELGHGPTADRQLLVHAVSPARTPAQRIEAIETLRLVGPAGAGAPMTERLADVRQHLWAAGLSRPGGLARPSAMAEVLSVGVGDLLWLADGAARLAGRDPDGTRRILAAARAEGGLTDGAAGYLTDALTSQGHGRVADALARSAGPDLPPDRPASTAPELAARAVDWMLDPDQRLDAITELEAIGEAGTAAWLTLAWHTDPLVPVLFKVMAAVDLARHRGEYGVAFDLLRAHSGDRDLPRGQRLVARFGAVALKLDTLTAAVNGLPPARRLPPLTTVNGAAGARLRAWLRSSGDRDDALAHAIAAASSPAVAGEILAALLPAVDETPAPQAPAGAELAAAQRAMDDRAETLRIAAPAGMAHPDWTDHRLEASIGPTAARVARAALARLVADPHDARRAERHVRRSPARACPWYARLLRELDETDGPDHAARLALAVALREAAERYPRPRRLRVPPPGAWRAALSVAGRDARSLALAVAAAYAATYVGAAAVLVAGGEALAPPLATRIAAVQSQLVLPVLVVMGCLLLRPARSFVAARRARWAAWAAGGVAALLARPGAAELRVPASDTVRDILNRAGGFVLDALPATARPALAVAAAGIGWPSSPRTCH</sequence>
<dbReference type="SUPFAM" id="SSF52540">
    <property type="entry name" value="P-loop containing nucleoside triphosphate hydrolases"/>
    <property type="match status" value="1"/>
</dbReference>
<dbReference type="Pfam" id="PF13365">
    <property type="entry name" value="Trypsin_2"/>
    <property type="match status" value="1"/>
</dbReference>
<keyword evidence="2" id="KW-1185">Reference proteome</keyword>
<dbReference type="InterPro" id="IPR027417">
    <property type="entry name" value="P-loop_NTPase"/>
</dbReference>
<dbReference type="SUPFAM" id="SSF50494">
    <property type="entry name" value="Trypsin-like serine proteases"/>
    <property type="match status" value="1"/>
</dbReference>
<evidence type="ECO:0000313" key="1">
    <source>
        <dbReference type="EMBL" id="GFJ95240.1"/>
    </source>
</evidence>
<dbReference type="EMBL" id="BLPG01000001">
    <property type="protein sequence ID" value="GFJ95240.1"/>
    <property type="molecule type" value="Genomic_DNA"/>
</dbReference>
<reference evidence="1 2" key="2">
    <citation type="submission" date="2020-03" db="EMBL/GenBank/DDBJ databases">
        <authorList>
            <person name="Ichikawa N."/>
            <person name="Kimura A."/>
            <person name="Kitahashi Y."/>
            <person name="Uohara A."/>
        </authorList>
    </citation>
    <scope>NUCLEOTIDE SEQUENCE [LARGE SCALE GENOMIC DNA]</scope>
    <source>
        <strain evidence="1 2">NBRC 108638</strain>
    </source>
</reference>
<dbReference type="Gene3D" id="3.40.50.300">
    <property type="entry name" value="P-loop containing nucleotide triphosphate hydrolases"/>
    <property type="match status" value="1"/>
</dbReference>
<dbReference type="RefSeq" id="WP_173082755.1">
    <property type="nucleotide sequence ID" value="NZ_BLPG01000001.1"/>
</dbReference>
<gene>
    <name evidence="1" type="ORF">Prum_088820</name>
</gene>
<organism evidence="1 2">
    <name type="scientific">Phytohabitans rumicis</name>
    <dbReference type="NCBI Taxonomy" id="1076125"/>
    <lineage>
        <taxon>Bacteria</taxon>
        <taxon>Bacillati</taxon>
        <taxon>Actinomycetota</taxon>
        <taxon>Actinomycetes</taxon>
        <taxon>Micromonosporales</taxon>
        <taxon>Micromonosporaceae</taxon>
    </lineage>
</organism>
<evidence type="ECO:0008006" key="3">
    <source>
        <dbReference type="Google" id="ProtNLM"/>
    </source>
</evidence>
<comment type="caution">
    <text evidence="1">The sequence shown here is derived from an EMBL/GenBank/DDBJ whole genome shotgun (WGS) entry which is preliminary data.</text>
</comment>
<accession>A0A6V8LI59</accession>
<name>A0A6V8LI59_9ACTN</name>
<proteinExistence type="predicted"/>
<dbReference type="InterPro" id="IPR009003">
    <property type="entry name" value="Peptidase_S1_PA"/>
</dbReference>